<dbReference type="PROSITE" id="PS50853">
    <property type="entry name" value="FN3"/>
    <property type="match status" value="1"/>
</dbReference>
<proteinExistence type="predicted"/>
<dbReference type="PANTHER" id="PTHR36842:SF1">
    <property type="entry name" value="PROTEIN TOLB"/>
    <property type="match status" value="1"/>
</dbReference>
<dbReference type="GO" id="GO:0030246">
    <property type="term" value="F:carbohydrate binding"/>
    <property type="evidence" value="ECO:0007669"/>
    <property type="project" value="InterPro"/>
</dbReference>
<accession>A0A1I3Q3Y3</accession>
<sequence>MKINSIFFKLSYLLVVLLLFSCSEDPIDETGKGTIIGKVVRDGSFAPMVNVKIETTPVSNTVFTNEKGEFIIEDVVGGEYSVKAQLDGFVAAFKSALVQHGKKSNVVFELSPSSANNKPPTKLELLYPVNNEILTVTSIEFKWTAEDPNDDNMTYILQLRNDFDSRVEVFKSIVDTTFSYSNLKLGAKYFWQITANDGVNEPVVSSMNSFRVYKAPLDNRILFTRSIGDNLVIYSTTENGEEFQLTDSNVTSFRPRINMAANKIAYLQSKEGIADIFIMEKDGTSKQKVTSFVKPNGFDLREINFSWPANSDKIYYPNFDKLYRINTNGQGLVQIYETTDGSLISEVDVDEVNQVIVLKTNNINGYGVRIYTIDFSGNEIENILMNSKGAAGGLQFSYDGKRILYAYDMSSFENAGYVRKKSRMFVYDLITKSRRDVSGVTPNGTNDLDPRFSPNEAFIIFTNSSNDGLSQKNVYFIELPENEDDGQRTLLKSNAFMPEWN</sequence>
<evidence type="ECO:0000313" key="3">
    <source>
        <dbReference type="Proteomes" id="UP000243887"/>
    </source>
</evidence>
<dbReference type="Gene3D" id="2.120.10.30">
    <property type="entry name" value="TolB, C-terminal domain"/>
    <property type="match status" value="1"/>
</dbReference>
<evidence type="ECO:0000313" key="2">
    <source>
        <dbReference type="EMBL" id="SFJ28643.1"/>
    </source>
</evidence>
<dbReference type="EMBL" id="FORU01000005">
    <property type="protein sequence ID" value="SFJ28643.1"/>
    <property type="molecule type" value="Genomic_DNA"/>
</dbReference>
<dbReference type="SUPFAM" id="SSF49452">
    <property type="entry name" value="Starch-binding domain-like"/>
    <property type="match status" value="1"/>
</dbReference>
<dbReference type="PANTHER" id="PTHR36842">
    <property type="entry name" value="PROTEIN TOLB HOMOLOG"/>
    <property type="match status" value="1"/>
</dbReference>
<organism evidence="2 3">
    <name type="scientific">Myroides guanonis</name>
    <dbReference type="NCBI Taxonomy" id="1150112"/>
    <lineage>
        <taxon>Bacteria</taxon>
        <taxon>Pseudomonadati</taxon>
        <taxon>Bacteroidota</taxon>
        <taxon>Flavobacteriia</taxon>
        <taxon>Flavobacteriales</taxon>
        <taxon>Flavobacteriaceae</taxon>
        <taxon>Myroides</taxon>
    </lineage>
</organism>
<dbReference type="Pfam" id="PF13620">
    <property type="entry name" value="CarboxypepD_reg"/>
    <property type="match status" value="1"/>
</dbReference>
<gene>
    <name evidence="2" type="ORF">SAMN04487893_10548</name>
</gene>
<dbReference type="PROSITE" id="PS51257">
    <property type="entry name" value="PROKAR_LIPOPROTEIN"/>
    <property type="match status" value="1"/>
</dbReference>
<protein>
    <submittedName>
        <fullName evidence="2">Component of the Tol biopolymer transport system</fullName>
    </submittedName>
</protein>
<dbReference type="Gene3D" id="2.60.40.10">
    <property type="entry name" value="Immunoglobulins"/>
    <property type="match status" value="1"/>
</dbReference>
<keyword evidence="3" id="KW-1185">Reference proteome</keyword>
<dbReference type="InterPro" id="IPR036116">
    <property type="entry name" value="FN3_sf"/>
</dbReference>
<dbReference type="AlphaFoldDB" id="A0A1I3Q3Y3"/>
<dbReference type="InterPro" id="IPR013784">
    <property type="entry name" value="Carb-bd-like_fold"/>
</dbReference>
<evidence type="ECO:0000259" key="1">
    <source>
        <dbReference type="PROSITE" id="PS50853"/>
    </source>
</evidence>
<reference evidence="3" key="1">
    <citation type="submission" date="2016-10" db="EMBL/GenBank/DDBJ databases">
        <authorList>
            <person name="Varghese N."/>
            <person name="Submissions S."/>
        </authorList>
    </citation>
    <scope>NUCLEOTIDE SEQUENCE [LARGE SCALE GENOMIC DNA]</scope>
    <source>
        <strain evidence="3">DSM 26542</strain>
    </source>
</reference>
<feature type="domain" description="Fibronectin type-III" evidence="1">
    <location>
        <begin position="119"/>
        <end position="215"/>
    </location>
</feature>
<dbReference type="Gene3D" id="2.60.40.1120">
    <property type="entry name" value="Carboxypeptidase-like, regulatory domain"/>
    <property type="match status" value="1"/>
</dbReference>
<name>A0A1I3Q3Y3_9FLAO</name>
<dbReference type="InterPro" id="IPR013783">
    <property type="entry name" value="Ig-like_fold"/>
</dbReference>
<dbReference type="SUPFAM" id="SSF49265">
    <property type="entry name" value="Fibronectin type III"/>
    <property type="match status" value="1"/>
</dbReference>
<dbReference type="STRING" id="1150112.SAMN04487893_10548"/>
<dbReference type="RefSeq" id="WP_177190165.1">
    <property type="nucleotide sequence ID" value="NZ_FORU01000005.1"/>
</dbReference>
<dbReference type="InterPro" id="IPR003961">
    <property type="entry name" value="FN3_dom"/>
</dbReference>
<dbReference type="SUPFAM" id="SSF69304">
    <property type="entry name" value="Tricorn protease N-terminal domain"/>
    <property type="match status" value="1"/>
</dbReference>
<dbReference type="Proteomes" id="UP000243887">
    <property type="component" value="Unassembled WGS sequence"/>
</dbReference>
<dbReference type="InterPro" id="IPR011042">
    <property type="entry name" value="6-blade_b-propeller_TolB-like"/>
</dbReference>